<feature type="compositionally biased region" description="Basic and acidic residues" evidence="1">
    <location>
        <begin position="528"/>
        <end position="546"/>
    </location>
</feature>
<proteinExistence type="predicted"/>
<keyword evidence="2" id="KW-0472">Membrane</keyword>
<evidence type="ECO:0000313" key="3">
    <source>
        <dbReference type="Proteomes" id="UP000515158"/>
    </source>
</evidence>
<dbReference type="Proteomes" id="UP000515158">
    <property type="component" value="Unplaced"/>
</dbReference>
<feature type="compositionally biased region" description="Low complexity" evidence="1">
    <location>
        <begin position="117"/>
        <end position="136"/>
    </location>
</feature>
<feature type="compositionally biased region" description="Polar residues" evidence="1">
    <location>
        <begin position="322"/>
        <end position="339"/>
    </location>
</feature>
<organism evidence="4">
    <name type="scientific">Thrips palmi</name>
    <name type="common">Melon thrips</name>
    <dbReference type="NCBI Taxonomy" id="161013"/>
    <lineage>
        <taxon>Eukaryota</taxon>
        <taxon>Metazoa</taxon>
        <taxon>Ecdysozoa</taxon>
        <taxon>Arthropoda</taxon>
        <taxon>Hexapoda</taxon>
        <taxon>Insecta</taxon>
        <taxon>Pterygota</taxon>
        <taxon>Neoptera</taxon>
        <taxon>Paraneoptera</taxon>
        <taxon>Thysanoptera</taxon>
        <taxon>Terebrantia</taxon>
        <taxon>Thripoidea</taxon>
        <taxon>Thripidae</taxon>
        <taxon>Thrips</taxon>
    </lineage>
</organism>
<feature type="transmembrane region" description="Helical" evidence="2">
    <location>
        <begin position="220"/>
        <end position="243"/>
    </location>
</feature>
<dbReference type="OrthoDB" id="7733275at2759"/>
<dbReference type="KEGG" id="tpal:117649653"/>
<protein>
    <submittedName>
        <fullName evidence="4">Uncharacterized protein LOC117649653</fullName>
    </submittedName>
</protein>
<feature type="region of interest" description="Disordered" evidence="1">
    <location>
        <begin position="445"/>
        <end position="546"/>
    </location>
</feature>
<keyword evidence="3" id="KW-1185">Reference proteome</keyword>
<dbReference type="InParanoid" id="A0A6P8ZT84"/>
<keyword evidence="2" id="KW-0812">Transmembrane</keyword>
<evidence type="ECO:0000256" key="1">
    <source>
        <dbReference type="SAM" id="MobiDB-lite"/>
    </source>
</evidence>
<gene>
    <name evidence="4" type="primary">LOC117649653</name>
</gene>
<feature type="region of interest" description="Disordered" evidence="1">
    <location>
        <begin position="102"/>
        <end position="136"/>
    </location>
</feature>
<evidence type="ECO:0000313" key="4">
    <source>
        <dbReference type="RefSeq" id="XP_034248483.1"/>
    </source>
</evidence>
<dbReference type="AlphaFoldDB" id="A0A6P8ZT84"/>
<reference evidence="4" key="1">
    <citation type="submission" date="2025-08" db="UniProtKB">
        <authorList>
            <consortium name="RefSeq"/>
        </authorList>
    </citation>
    <scope>IDENTIFICATION</scope>
    <source>
        <tissue evidence="4">Total insect</tissue>
    </source>
</reference>
<keyword evidence="2" id="KW-1133">Transmembrane helix</keyword>
<feature type="transmembrane region" description="Helical" evidence="2">
    <location>
        <begin position="178"/>
        <end position="200"/>
    </location>
</feature>
<feature type="transmembrane region" description="Helical" evidence="2">
    <location>
        <begin position="143"/>
        <end position="166"/>
    </location>
</feature>
<accession>A0A6P8ZT84</accession>
<sequence>MSSAMDSLMSTVDTITSADSDDPSCATCTAPMDAPGGFVAKSPPPSPKDNKLASSAVSTTPATLPPLLPCTTASSLLTASSKLQSSPTNTASSLKTRSLDGLLNPGLGHHTGHHLDATSTTTTVSDASSGRAGRGSTSDENAFLFLGCVQALLGVLMAVFGVLAMLHRASMSNVGAGVWGGAVTFVSGVVGVIAGLRSCYSSSLRGGSGSGRPPIAPTAFMALSLVSLAVANLVLVLAAIGLVRDARTPDIQLLRDREDAGDVSAEEASLGPGSSHWERVLASCGLLVASGLQLLAAIASGYRCYRLVCPCASRTSRRHSPLYNQRSSGSPDSLHSVSGLYSSGSKERLVSRWLTRQVPNGVGPNGPVYTGSPTPSGLLLFTTQPPPPAGRDGRTPGFTAISPGHHPQTVYTLTQPPSPGPPFMAPTYPGGVPAVPYYSHYMNPVAGHPRARPHRQHRAQQRHHHLPTLPSDERLRRDRERRHHRDRPAQGSKQAKPPKPKPVTEADVARTYTGLDRRIAEEFIMAMDRPRQREPRDDDEPATRVD</sequence>
<dbReference type="RefSeq" id="XP_034248483.1">
    <property type="nucleotide sequence ID" value="XM_034392592.1"/>
</dbReference>
<feature type="region of interest" description="Disordered" evidence="1">
    <location>
        <begin position="318"/>
        <end position="339"/>
    </location>
</feature>
<feature type="compositionally biased region" description="Basic residues" evidence="1">
    <location>
        <begin position="449"/>
        <end position="466"/>
    </location>
</feature>
<feature type="region of interest" description="Disordered" evidence="1">
    <location>
        <begin position="15"/>
        <end position="58"/>
    </location>
</feature>
<evidence type="ECO:0000256" key="2">
    <source>
        <dbReference type="SAM" id="Phobius"/>
    </source>
</evidence>
<name>A0A6P8ZT84_THRPL</name>
<dbReference type="GeneID" id="117649653"/>